<name>A0AAW1U4I4_9CUCU</name>
<proteinExistence type="predicted"/>
<evidence type="ECO:0000313" key="2">
    <source>
        <dbReference type="EMBL" id="KAK9875865.1"/>
    </source>
</evidence>
<dbReference type="EMBL" id="JARQZJ010000034">
    <property type="protein sequence ID" value="KAK9875865.1"/>
    <property type="molecule type" value="Genomic_DNA"/>
</dbReference>
<dbReference type="Proteomes" id="UP001431783">
    <property type="component" value="Unassembled WGS sequence"/>
</dbReference>
<evidence type="ECO:0000256" key="1">
    <source>
        <dbReference type="SAM" id="MobiDB-lite"/>
    </source>
</evidence>
<dbReference type="AlphaFoldDB" id="A0AAW1U4I4"/>
<comment type="caution">
    <text evidence="2">The sequence shown here is derived from an EMBL/GenBank/DDBJ whole genome shotgun (WGS) entry which is preliminary data.</text>
</comment>
<gene>
    <name evidence="2" type="ORF">WA026_009652</name>
</gene>
<protein>
    <submittedName>
        <fullName evidence="2">Uncharacterized protein</fullName>
    </submittedName>
</protein>
<organism evidence="2 3">
    <name type="scientific">Henosepilachna vigintioctopunctata</name>
    <dbReference type="NCBI Taxonomy" id="420089"/>
    <lineage>
        <taxon>Eukaryota</taxon>
        <taxon>Metazoa</taxon>
        <taxon>Ecdysozoa</taxon>
        <taxon>Arthropoda</taxon>
        <taxon>Hexapoda</taxon>
        <taxon>Insecta</taxon>
        <taxon>Pterygota</taxon>
        <taxon>Neoptera</taxon>
        <taxon>Endopterygota</taxon>
        <taxon>Coleoptera</taxon>
        <taxon>Polyphaga</taxon>
        <taxon>Cucujiformia</taxon>
        <taxon>Coccinelloidea</taxon>
        <taxon>Coccinellidae</taxon>
        <taxon>Epilachninae</taxon>
        <taxon>Epilachnini</taxon>
        <taxon>Henosepilachna</taxon>
    </lineage>
</organism>
<reference evidence="2 3" key="1">
    <citation type="submission" date="2023-03" db="EMBL/GenBank/DDBJ databases">
        <title>Genome insight into feeding habits of ladybird beetles.</title>
        <authorList>
            <person name="Li H.-S."/>
            <person name="Huang Y.-H."/>
            <person name="Pang H."/>
        </authorList>
    </citation>
    <scope>NUCLEOTIDE SEQUENCE [LARGE SCALE GENOMIC DNA]</scope>
    <source>
        <strain evidence="2">SYSU_2023b</strain>
        <tissue evidence="2">Whole body</tissue>
    </source>
</reference>
<evidence type="ECO:0000313" key="3">
    <source>
        <dbReference type="Proteomes" id="UP001431783"/>
    </source>
</evidence>
<keyword evidence="3" id="KW-1185">Reference proteome</keyword>
<accession>A0AAW1U4I4</accession>
<feature type="region of interest" description="Disordered" evidence="1">
    <location>
        <begin position="16"/>
        <end position="36"/>
    </location>
</feature>
<sequence>MAQAFVTTYRNHYRWHREPKRKSKKPVDRHAEAPPPGDYWIDTSSLKQKEVLNIPYGKALVRQSNGRLMFSTYQINYCTDKVKAKKQKLREAVKLAAGDTDTESVEQTFENELLKYCEDLYSTKTSKILPPSETARRVYGYIRPEDMYTPLTNYQMIYGKAGYDIMSNPSKFFKKRTDQNEIKAICETFANNPKSVFKKLEDIKIQSIQREKQEREEKLNKIMENLDRCSNYPHRSETEICCCDF</sequence>